<accession>A0A1R2CIK9</accession>
<feature type="coiled-coil region" evidence="1">
    <location>
        <begin position="44"/>
        <end position="71"/>
    </location>
</feature>
<keyword evidence="3" id="KW-1185">Reference proteome</keyword>
<dbReference type="Proteomes" id="UP000187209">
    <property type="component" value="Unassembled WGS sequence"/>
</dbReference>
<gene>
    <name evidence="2" type="ORF">SteCoe_9132</name>
</gene>
<name>A0A1R2CIK9_9CILI</name>
<comment type="caution">
    <text evidence="2">The sequence shown here is derived from an EMBL/GenBank/DDBJ whole genome shotgun (WGS) entry which is preliminary data.</text>
</comment>
<evidence type="ECO:0000313" key="2">
    <source>
        <dbReference type="EMBL" id="OMJ88833.1"/>
    </source>
</evidence>
<dbReference type="EMBL" id="MPUH01000140">
    <property type="protein sequence ID" value="OMJ88833.1"/>
    <property type="molecule type" value="Genomic_DNA"/>
</dbReference>
<keyword evidence="1" id="KW-0175">Coiled coil</keyword>
<reference evidence="2 3" key="1">
    <citation type="submission" date="2016-11" db="EMBL/GenBank/DDBJ databases">
        <title>The macronuclear genome of Stentor coeruleus: a giant cell with tiny introns.</title>
        <authorList>
            <person name="Slabodnick M."/>
            <person name="Ruby J.G."/>
            <person name="Reiff S.B."/>
            <person name="Swart E.C."/>
            <person name="Gosai S."/>
            <person name="Prabakaran S."/>
            <person name="Witkowska E."/>
            <person name="Larue G.E."/>
            <person name="Fisher S."/>
            <person name="Freeman R.M."/>
            <person name="Gunawardena J."/>
            <person name="Chu W."/>
            <person name="Stover N.A."/>
            <person name="Gregory B.D."/>
            <person name="Nowacki M."/>
            <person name="Derisi J."/>
            <person name="Roy S.W."/>
            <person name="Marshall W.F."/>
            <person name="Sood P."/>
        </authorList>
    </citation>
    <scope>NUCLEOTIDE SEQUENCE [LARGE SCALE GENOMIC DNA]</scope>
    <source>
        <strain evidence="2">WM001</strain>
    </source>
</reference>
<dbReference type="AlphaFoldDB" id="A0A1R2CIK9"/>
<evidence type="ECO:0000256" key="1">
    <source>
        <dbReference type="SAM" id="Coils"/>
    </source>
</evidence>
<protein>
    <submittedName>
        <fullName evidence="2">Uncharacterized protein</fullName>
    </submittedName>
</protein>
<organism evidence="2 3">
    <name type="scientific">Stentor coeruleus</name>
    <dbReference type="NCBI Taxonomy" id="5963"/>
    <lineage>
        <taxon>Eukaryota</taxon>
        <taxon>Sar</taxon>
        <taxon>Alveolata</taxon>
        <taxon>Ciliophora</taxon>
        <taxon>Postciliodesmatophora</taxon>
        <taxon>Heterotrichea</taxon>
        <taxon>Heterotrichida</taxon>
        <taxon>Stentoridae</taxon>
        <taxon>Stentor</taxon>
    </lineage>
</organism>
<proteinExistence type="predicted"/>
<evidence type="ECO:0000313" key="3">
    <source>
        <dbReference type="Proteomes" id="UP000187209"/>
    </source>
</evidence>
<dbReference type="OrthoDB" id="327796at2759"/>
<sequence>MENPKGKFEYLTAVPCSSAKTDLNLNCLNPKDLQETYNRLFNSNQTKHETLKKLKRQVEDHKKHIEYQQNISENTSIIQKLQCQIHKKEQICLQESLEQAILINKRENLKLTSSTLKGKLIELQKNFDRITTNYEPFKNSYYLSKNSLLLINKVLEEHTICFEGSKNTFKNNIRKLEKKQKKVSETNAKIIKRSLSVDDAIIDNLKEKVSFFEQYENCLKDYKEIIRNKENCNRCLEIYKEKFGVIRDFVDMENGEKGYVEDYEEESIRKIIQKLKFLEYRSESLNFTHQKLSEQEAFLNQELSAFKSQLQTLQINCNFGVKDSFFPYKSRYSKEKSFNFEIFIIKTYFQLTETLYESFSKLATNIYVLQDKNIEFKVFKYLDLLKDIKSGIHKHKHFIIERVATEKFINRQSLFDSKYLSSLLLNPQKISEMFLEYYPNEEGNIETLISYVETSPIIKIVLDKDIFREILQDNIGNDFLLLSLNLVEECNSIFKERIRELVVESEKVIIELKKSCENLESSSSNYQENINDDCVLSLPFDYKIKKYKSQSISPYKVMEKPKKKLPESFIADPIPIENKGTNGSFGETQIKSSKHASRVYSLSTIAFKRQKVMKEVLENQRKETLLRTIEKKISKQSEKYINLPYMKKFILRSSLSLTKLPGLPQTARKP</sequence>